<evidence type="ECO:0000256" key="5">
    <source>
        <dbReference type="ARBA" id="ARBA00022777"/>
    </source>
</evidence>
<keyword evidence="4 10" id="KW-0808">Transferase</keyword>
<gene>
    <name evidence="10" type="ORF">GGR89_001996</name>
</gene>
<dbReference type="EMBL" id="JAATJB010000005">
    <property type="protein sequence ID" value="NJB97681.1"/>
    <property type="molecule type" value="Genomic_DNA"/>
</dbReference>
<dbReference type="InterPro" id="IPR000014">
    <property type="entry name" value="PAS"/>
</dbReference>
<dbReference type="SMART" id="SM00086">
    <property type="entry name" value="PAC"/>
    <property type="match status" value="3"/>
</dbReference>
<feature type="transmembrane region" description="Helical" evidence="6">
    <location>
        <begin position="65"/>
        <end position="87"/>
    </location>
</feature>
<feature type="domain" description="Histidine kinase" evidence="7">
    <location>
        <begin position="667"/>
        <end position="884"/>
    </location>
</feature>
<dbReference type="InterPro" id="IPR035965">
    <property type="entry name" value="PAS-like_dom_sf"/>
</dbReference>
<dbReference type="GO" id="GO:0000155">
    <property type="term" value="F:phosphorelay sensor kinase activity"/>
    <property type="evidence" value="ECO:0007669"/>
    <property type="project" value="InterPro"/>
</dbReference>
<feature type="transmembrane region" description="Helical" evidence="6">
    <location>
        <begin position="41"/>
        <end position="58"/>
    </location>
</feature>
<comment type="catalytic activity">
    <reaction evidence="1">
        <text>ATP + protein L-histidine = ADP + protein N-phospho-L-histidine.</text>
        <dbReference type="EC" id="2.7.13.3"/>
    </reaction>
</comment>
<keyword evidence="6" id="KW-0472">Membrane</keyword>
<dbReference type="Pfam" id="PF02518">
    <property type="entry name" value="HATPase_c"/>
    <property type="match status" value="1"/>
</dbReference>
<dbReference type="InterPro" id="IPR013655">
    <property type="entry name" value="PAS_fold_3"/>
</dbReference>
<feature type="domain" description="PAS" evidence="8">
    <location>
        <begin position="274"/>
        <end position="321"/>
    </location>
</feature>
<dbReference type="Pfam" id="PF00512">
    <property type="entry name" value="HisKA"/>
    <property type="match status" value="1"/>
</dbReference>
<feature type="domain" description="PAC" evidence="9">
    <location>
        <begin position="468"/>
        <end position="520"/>
    </location>
</feature>
<dbReference type="SMART" id="SM00091">
    <property type="entry name" value="PAS"/>
    <property type="match status" value="3"/>
</dbReference>
<keyword evidence="11" id="KW-1185">Reference proteome</keyword>
<accession>A0A7X6BD97</accession>
<dbReference type="PANTHER" id="PTHR43304:SF1">
    <property type="entry name" value="PAC DOMAIN-CONTAINING PROTEIN"/>
    <property type="match status" value="1"/>
</dbReference>
<dbReference type="Gene3D" id="1.10.287.130">
    <property type="match status" value="1"/>
</dbReference>
<feature type="transmembrane region" description="Helical" evidence="6">
    <location>
        <begin position="175"/>
        <end position="195"/>
    </location>
</feature>
<reference evidence="10 11" key="1">
    <citation type="submission" date="2020-03" db="EMBL/GenBank/DDBJ databases">
        <title>Genomic Encyclopedia of Type Strains, Phase IV (KMG-IV): sequencing the most valuable type-strain genomes for metagenomic binning, comparative biology and taxonomic classification.</title>
        <authorList>
            <person name="Goeker M."/>
        </authorList>
    </citation>
    <scope>NUCLEOTIDE SEQUENCE [LARGE SCALE GENOMIC DNA]</scope>
    <source>
        <strain evidence="10 11">DSM 7225</strain>
    </source>
</reference>
<evidence type="ECO:0000259" key="8">
    <source>
        <dbReference type="PROSITE" id="PS50112"/>
    </source>
</evidence>
<dbReference type="PROSITE" id="PS50113">
    <property type="entry name" value="PAC"/>
    <property type="match status" value="1"/>
</dbReference>
<dbReference type="EC" id="2.7.13.3" evidence="2"/>
<evidence type="ECO:0000313" key="11">
    <source>
        <dbReference type="Proteomes" id="UP000531251"/>
    </source>
</evidence>
<dbReference type="Gene3D" id="3.30.450.20">
    <property type="entry name" value="PAS domain"/>
    <property type="match status" value="3"/>
</dbReference>
<dbReference type="InterPro" id="IPR036890">
    <property type="entry name" value="HATPase_C_sf"/>
</dbReference>
<dbReference type="Proteomes" id="UP000531251">
    <property type="component" value="Unassembled WGS sequence"/>
</dbReference>
<dbReference type="RefSeq" id="WP_125971923.1">
    <property type="nucleotide sequence ID" value="NZ_BAAADY010000006.1"/>
</dbReference>
<dbReference type="InterPro" id="IPR000700">
    <property type="entry name" value="PAS-assoc_C"/>
</dbReference>
<evidence type="ECO:0000256" key="6">
    <source>
        <dbReference type="SAM" id="Phobius"/>
    </source>
</evidence>
<dbReference type="InterPro" id="IPR013767">
    <property type="entry name" value="PAS_fold"/>
</dbReference>
<evidence type="ECO:0000256" key="1">
    <source>
        <dbReference type="ARBA" id="ARBA00000085"/>
    </source>
</evidence>
<feature type="domain" description="PAS" evidence="8">
    <location>
        <begin position="521"/>
        <end position="591"/>
    </location>
</feature>
<protein>
    <recommendedName>
        <fullName evidence="2">histidine kinase</fullName>
        <ecNumber evidence="2">2.7.13.3</ecNumber>
    </recommendedName>
</protein>
<dbReference type="PROSITE" id="PS50112">
    <property type="entry name" value="PAS"/>
    <property type="match status" value="3"/>
</dbReference>
<dbReference type="SUPFAM" id="SSF55785">
    <property type="entry name" value="PYP-like sensor domain (PAS domain)"/>
    <property type="match status" value="3"/>
</dbReference>
<comment type="caution">
    <text evidence="10">The sequence shown here is derived from an EMBL/GenBank/DDBJ whole genome shotgun (WGS) entry which is preliminary data.</text>
</comment>
<dbReference type="PROSITE" id="PS50109">
    <property type="entry name" value="HIS_KIN"/>
    <property type="match status" value="1"/>
</dbReference>
<dbReference type="PANTHER" id="PTHR43304">
    <property type="entry name" value="PHYTOCHROME-LIKE PROTEIN CPH1"/>
    <property type="match status" value="1"/>
</dbReference>
<dbReference type="InterPro" id="IPR036097">
    <property type="entry name" value="HisK_dim/P_sf"/>
</dbReference>
<dbReference type="InterPro" id="IPR001610">
    <property type="entry name" value="PAC"/>
</dbReference>
<dbReference type="SUPFAM" id="SSF55874">
    <property type="entry name" value="ATPase domain of HSP90 chaperone/DNA topoisomerase II/histidine kinase"/>
    <property type="match status" value="1"/>
</dbReference>
<proteinExistence type="predicted"/>
<dbReference type="AlphaFoldDB" id="A0A7X6BD97"/>
<evidence type="ECO:0000256" key="4">
    <source>
        <dbReference type="ARBA" id="ARBA00022679"/>
    </source>
</evidence>
<evidence type="ECO:0000313" key="10">
    <source>
        <dbReference type="EMBL" id="NJB97681.1"/>
    </source>
</evidence>
<feature type="transmembrane region" description="Helical" evidence="6">
    <location>
        <begin position="141"/>
        <end position="163"/>
    </location>
</feature>
<dbReference type="Pfam" id="PF08447">
    <property type="entry name" value="PAS_3"/>
    <property type="match status" value="1"/>
</dbReference>
<dbReference type="PRINTS" id="PR00344">
    <property type="entry name" value="BCTRLSENSOR"/>
</dbReference>
<evidence type="ECO:0000259" key="7">
    <source>
        <dbReference type="PROSITE" id="PS50109"/>
    </source>
</evidence>
<dbReference type="GO" id="GO:0006355">
    <property type="term" value="P:regulation of DNA-templated transcription"/>
    <property type="evidence" value="ECO:0007669"/>
    <property type="project" value="InterPro"/>
</dbReference>
<dbReference type="InterPro" id="IPR052162">
    <property type="entry name" value="Sensor_kinase/Photoreceptor"/>
</dbReference>
<keyword evidence="6" id="KW-1133">Transmembrane helix</keyword>
<feature type="transmembrane region" description="Helical" evidence="6">
    <location>
        <begin position="246"/>
        <end position="265"/>
    </location>
</feature>
<dbReference type="NCBIfam" id="TIGR00229">
    <property type="entry name" value="sensory_box"/>
    <property type="match status" value="3"/>
</dbReference>
<dbReference type="InterPro" id="IPR003594">
    <property type="entry name" value="HATPase_dom"/>
</dbReference>
<dbReference type="SUPFAM" id="SSF47384">
    <property type="entry name" value="Homodimeric domain of signal transducing histidine kinase"/>
    <property type="match status" value="1"/>
</dbReference>
<evidence type="ECO:0000256" key="3">
    <source>
        <dbReference type="ARBA" id="ARBA00022553"/>
    </source>
</evidence>
<dbReference type="SMART" id="SM00388">
    <property type="entry name" value="HisKA"/>
    <property type="match status" value="1"/>
</dbReference>
<sequence length="888" mass="96158">MNVTTAIVLAGIALLCGLATLAGWALDIPILHRFLPRAYPMWPVAAIGYIFVALGVLSDHTRRPSFAIAAYLAAMAVGVIGTLQPVLEPWIDLGQLVYADRVLALGLQHAGRPGVNAIVFLLMLPIAAFASRSKWRLLREVAPLVAIAPLALALASATGMMLSDNPASVNLSLRASVPGTIMALSLTAAILLGHWRVDAQRSSRIERSDPVAIKTVVAGAILLPALPATIELLLERGAHGEPITSHLVLGVFNILAIGLIAYWAVNRVGREQIARAELSLALDGATVVMTDARGRIIHWSLGCQQLYGWTEAEALGENLYMLLRAQCPNWNSSYALPDADGAQELIEQRKDGSQLHVIERLLRSATPTRGAIVVHSILDISERVSALRALRASEERLAQATAAHELGIFDWDVGGDHINWSPGTEQRLGLPLGSLSSFESWKQLIEPSDLESLRATVVEAVAERAERFSFRYRLTGCKGTERTLEGSARCFYNAAGDLIRVVGAALDITERDEHEAALRRREAQLRTVLETVPDAMIVLSGDGSILQFSAAAEELWGYRASEVVGRDFTMLIPADEVETDQEVLHRFVQTGEGLVGEVLVGTAQTADGRRFPAEMRAGAARSDGHLLITVFVRDLTERVATEQRLSELNNEIAHVSRQSAMSEMAADLAHELNQPLSATANFLAAARMLIERGEGGPRVTDLLRMGSEQTQRAGEIIRRLRAFVARGEVEMRVESVERTVRDAVELVLVGTGHFNLRVSFHLDPTARFILADRIQVQQVLVNLLRNAVQALKLVEPDDRQITITSEKLPDQMIAITVTDSGPGLPEHVLETLFSRFSTTKGGAGGMGIGLSISKRIIEGHGGMLSAENAPGGGASFRFTLPGIEEGEE</sequence>
<keyword evidence="5 10" id="KW-0418">Kinase</keyword>
<dbReference type="InterPro" id="IPR004358">
    <property type="entry name" value="Sig_transdc_His_kin-like_C"/>
</dbReference>
<dbReference type="SMART" id="SM00387">
    <property type="entry name" value="HATPase_c"/>
    <property type="match status" value="1"/>
</dbReference>
<evidence type="ECO:0000259" key="9">
    <source>
        <dbReference type="PROSITE" id="PS50113"/>
    </source>
</evidence>
<feature type="domain" description="PAS" evidence="8">
    <location>
        <begin position="393"/>
        <end position="464"/>
    </location>
</feature>
<dbReference type="InterPro" id="IPR003661">
    <property type="entry name" value="HisK_dim/P_dom"/>
</dbReference>
<dbReference type="CDD" id="cd00130">
    <property type="entry name" value="PAS"/>
    <property type="match status" value="3"/>
</dbReference>
<dbReference type="Gene3D" id="3.30.565.10">
    <property type="entry name" value="Histidine kinase-like ATPase, C-terminal domain"/>
    <property type="match status" value="1"/>
</dbReference>
<keyword evidence="6" id="KW-0812">Transmembrane</keyword>
<evidence type="ECO:0000256" key="2">
    <source>
        <dbReference type="ARBA" id="ARBA00012438"/>
    </source>
</evidence>
<feature type="transmembrane region" description="Helical" evidence="6">
    <location>
        <begin position="110"/>
        <end position="129"/>
    </location>
</feature>
<name>A0A7X6BD97_9SPHN</name>
<dbReference type="Pfam" id="PF00989">
    <property type="entry name" value="PAS"/>
    <property type="match status" value="1"/>
</dbReference>
<dbReference type="CDD" id="cd00082">
    <property type="entry name" value="HisKA"/>
    <property type="match status" value="1"/>
</dbReference>
<keyword evidence="3" id="KW-0597">Phosphoprotein</keyword>
<dbReference type="InterPro" id="IPR005467">
    <property type="entry name" value="His_kinase_dom"/>
</dbReference>
<dbReference type="Pfam" id="PF13426">
    <property type="entry name" value="PAS_9"/>
    <property type="match status" value="1"/>
</dbReference>
<organism evidence="10 11">
    <name type="scientific">Sphingomonas trueperi</name>
    <dbReference type="NCBI Taxonomy" id="53317"/>
    <lineage>
        <taxon>Bacteria</taxon>
        <taxon>Pseudomonadati</taxon>
        <taxon>Pseudomonadota</taxon>
        <taxon>Alphaproteobacteria</taxon>
        <taxon>Sphingomonadales</taxon>
        <taxon>Sphingomonadaceae</taxon>
        <taxon>Sphingomonas</taxon>
    </lineage>
</organism>